<feature type="domain" description="Alliinase EGF-like" evidence="4">
    <location>
        <begin position="54"/>
        <end position="109"/>
    </location>
</feature>
<reference evidence="6" key="2">
    <citation type="submission" date="2015-06" db="UniProtKB">
        <authorList>
            <consortium name="EnsemblPlants"/>
        </authorList>
    </citation>
    <scope>IDENTIFICATION</scope>
</reference>
<dbReference type="Gramene" id="ORUFI01G32040.3">
    <property type="protein sequence ID" value="ORUFI01G32040.3"/>
    <property type="gene ID" value="ORUFI01G32040"/>
</dbReference>
<dbReference type="GO" id="GO:0008483">
    <property type="term" value="F:transaminase activity"/>
    <property type="evidence" value="ECO:0007669"/>
    <property type="project" value="TreeGrafter"/>
</dbReference>
<dbReference type="InterPro" id="IPR006948">
    <property type="entry name" value="Alliinase_C"/>
</dbReference>
<dbReference type="Gene3D" id="3.40.640.10">
    <property type="entry name" value="Type I PLP-dependent aspartate aminotransferase-like (Major domain)"/>
    <property type="match status" value="2"/>
</dbReference>
<protein>
    <recommendedName>
        <fullName evidence="8">Alliinase C-terminal domain-containing protein</fullName>
    </recommendedName>
</protein>
<dbReference type="EnsemblPlants" id="ORUFI01G32040.3">
    <property type="protein sequence ID" value="ORUFI01G32040.3"/>
    <property type="gene ID" value="ORUFI01G32040"/>
</dbReference>
<evidence type="ECO:0000313" key="7">
    <source>
        <dbReference type="Proteomes" id="UP000008022"/>
    </source>
</evidence>
<dbReference type="InterPro" id="IPR015422">
    <property type="entry name" value="PyrdxlP-dep_Trfase_small"/>
</dbReference>
<evidence type="ECO:0000313" key="6">
    <source>
        <dbReference type="EnsemblPlants" id="ORUFI01G32040.3"/>
    </source>
</evidence>
<evidence type="ECO:0000259" key="5">
    <source>
        <dbReference type="Pfam" id="PF04864"/>
    </source>
</evidence>
<accession>A0A0E0N1P8</accession>
<name>A0A0E0N1P8_ORYRU</name>
<dbReference type="Gene3D" id="3.90.1150.10">
    <property type="entry name" value="Aspartate Aminotransferase, domain 1"/>
    <property type="match status" value="1"/>
</dbReference>
<keyword evidence="7" id="KW-1185">Reference proteome</keyword>
<dbReference type="Gene3D" id="2.10.25.30">
    <property type="entry name" value="EGF-like, alliinase"/>
    <property type="match status" value="1"/>
</dbReference>
<evidence type="ECO:0000259" key="4">
    <source>
        <dbReference type="Pfam" id="PF04863"/>
    </source>
</evidence>
<evidence type="ECO:0000256" key="3">
    <source>
        <dbReference type="ARBA" id="ARBA00022898"/>
    </source>
</evidence>
<dbReference type="GO" id="GO:0006520">
    <property type="term" value="P:amino acid metabolic process"/>
    <property type="evidence" value="ECO:0007669"/>
    <property type="project" value="TreeGrafter"/>
</dbReference>
<comment type="cofactor">
    <cofactor evidence="1">
        <name>pyridoxal 5'-phosphate</name>
        <dbReference type="ChEBI" id="CHEBI:597326"/>
    </cofactor>
</comment>
<dbReference type="GO" id="GO:0016846">
    <property type="term" value="F:carbon-sulfur lyase activity"/>
    <property type="evidence" value="ECO:0007669"/>
    <property type="project" value="InterPro"/>
</dbReference>
<reference evidence="7" key="1">
    <citation type="submission" date="2013-06" db="EMBL/GenBank/DDBJ databases">
        <authorList>
            <person name="Zhao Q."/>
        </authorList>
    </citation>
    <scope>NUCLEOTIDE SEQUENCE</scope>
    <source>
        <strain evidence="7">cv. W1943</strain>
    </source>
</reference>
<dbReference type="SUPFAM" id="SSF53383">
    <property type="entry name" value="PLP-dependent transferases"/>
    <property type="match status" value="1"/>
</dbReference>
<keyword evidence="3" id="KW-0663">Pyridoxal phosphate</keyword>
<dbReference type="PANTHER" id="PTHR43795:SF20">
    <property type="entry name" value="TRYPTOPHAN AMINOTRANSFERASE-RELATED PROTEIN 3"/>
    <property type="match status" value="1"/>
</dbReference>
<comment type="similarity">
    <text evidence="2">Belongs to the alliinase family.</text>
</comment>
<dbReference type="InterPro" id="IPR015424">
    <property type="entry name" value="PyrdxlP-dep_Trfase"/>
</dbReference>
<proteinExistence type="inferred from homology"/>
<dbReference type="InterPro" id="IPR037029">
    <property type="entry name" value="Alliinase_N_sf"/>
</dbReference>
<evidence type="ECO:0000256" key="2">
    <source>
        <dbReference type="ARBA" id="ARBA00006312"/>
    </source>
</evidence>
<dbReference type="PANTHER" id="PTHR43795">
    <property type="entry name" value="BIFUNCTIONAL ASPARTATE AMINOTRANSFERASE AND GLUTAMATE/ASPARTATE-PREPHENATE AMINOTRANSFERASE-RELATED"/>
    <property type="match status" value="1"/>
</dbReference>
<sequence length="451" mass="49393">MAIGWHRSQSLASAGLGLHVLLCSSLLLNAVFIAHQFLGASPPATPERLGDGLSWALQAAKEAEDVAAVDCSGHGSVFLDGVTGEDGRPGCECNSCFSGPDCSVRIPNCAADGQGGDPLFLEPYWKRHAAASAVVFSGWHRLSYITTDGHLKSVELDRQIRRLHRAVGNAVVDDKYLVFGTGSTHLINALVYALSPEGNAASPPASVVATVPYFAMYKSQTVMFDGREYRWDGTTAAWANNNSSRNPTRGFIEFVTSPNNPDSTLHEPILAGSSAIVDHAWALIRDEKVAKRALSYVEQSIMGASRDTQLRMLKILKVILANLHGKEDIFAFGYDVMRSRWRRLNAVVSRSTRISLQKIPPQYCTYFNRIKEPSPAYAWVKCEWEEDVDCYETLLAAGIISRSGTLSEAEARYTRMSLLKAQDDFDVLLERITEFVDAEEHGRAPGGSSSM</sequence>
<dbReference type="Proteomes" id="UP000008022">
    <property type="component" value="Unassembled WGS sequence"/>
</dbReference>
<feature type="domain" description="Alliinase C-terminal" evidence="5">
    <location>
        <begin position="112"/>
        <end position="280"/>
    </location>
</feature>
<dbReference type="Pfam" id="PF04863">
    <property type="entry name" value="EGF_alliinase"/>
    <property type="match status" value="1"/>
</dbReference>
<dbReference type="InterPro" id="IPR015421">
    <property type="entry name" value="PyrdxlP-dep_Trfase_major"/>
</dbReference>
<dbReference type="Pfam" id="PF04864">
    <property type="entry name" value="Alliinase_C"/>
    <property type="match status" value="2"/>
</dbReference>
<evidence type="ECO:0008006" key="8">
    <source>
        <dbReference type="Google" id="ProtNLM"/>
    </source>
</evidence>
<organism evidence="6 7">
    <name type="scientific">Oryza rufipogon</name>
    <name type="common">Brownbeard rice</name>
    <name type="synonym">Asian wild rice</name>
    <dbReference type="NCBI Taxonomy" id="4529"/>
    <lineage>
        <taxon>Eukaryota</taxon>
        <taxon>Viridiplantae</taxon>
        <taxon>Streptophyta</taxon>
        <taxon>Embryophyta</taxon>
        <taxon>Tracheophyta</taxon>
        <taxon>Spermatophyta</taxon>
        <taxon>Magnoliopsida</taxon>
        <taxon>Liliopsida</taxon>
        <taxon>Poales</taxon>
        <taxon>Poaceae</taxon>
        <taxon>BOP clade</taxon>
        <taxon>Oryzoideae</taxon>
        <taxon>Oryzeae</taxon>
        <taxon>Oryzinae</taxon>
        <taxon>Oryza</taxon>
    </lineage>
</organism>
<dbReference type="InterPro" id="IPR050478">
    <property type="entry name" value="Ethylene_sulfur-biosynth"/>
</dbReference>
<evidence type="ECO:0000256" key="1">
    <source>
        <dbReference type="ARBA" id="ARBA00001933"/>
    </source>
</evidence>
<dbReference type="InterPro" id="IPR006947">
    <property type="entry name" value="EGF_alliinase"/>
</dbReference>
<dbReference type="AlphaFoldDB" id="A0A0E0N1P8"/>
<feature type="domain" description="Alliinase C-terminal" evidence="5">
    <location>
        <begin position="281"/>
        <end position="435"/>
    </location>
</feature>